<sequence>MTKTAEQAKLCVASSSDGPNKQAVCDQVLTTARYIEDILQTAQAQNAVSHWTQTSLSIETWIEHISRHLAHGQDIVGNSSGASSFGGSLFGNNPLGLDSRDADIVPVHRYRARIVFDVCFQDFNILSQFKSHLTSVDHCVMLSGPDWNLPPHAEERLKSQLRMEAAQDASSKVADYCRVVCPGQDDIVIVPTELHSEHITGGSVPVPSKLDQPQGTLFSTGKPDRFLLKLLWVVARVVYYFLPYQDTRQI</sequence>
<proteinExistence type="predicted"/>
<dbReference type="Proteomes" id="UP000503462">
    <property type="component" value="Chromosome 2"/>
</dbReference>
<dbReference type="OrthoDB" id="3335918at2759"/>
<reference evidence="1 2" key="1">
    <citation type="journal article" date="2016" name="Sci. Rep.">
        <title>Peltaster fructicola genome reveals evolution from an invasive phytopathogen to an ectophytic parasite.</title>
        <authorList>
            <person name="Xu C."/>
            <person name="Chen H."/>
            <person name="Gleason M.L."/>
            <person name="Xu J.R."/>
            <person name="Liu H."/>
            <person name="Zhang R."/>
            <person name="Sun G."/>
        </authorList>
    </citation>
    <scope>NUCLEOTIDE SEQUENCE [LARGE SCALE GENOMIC DNA]</scope>
    <source>
        <strain evidence="1 2">LNHT1506</strain>
    </source>
</reference>
<dbReference type="AlphaFoldDB" id="A0A6H0XRT8"/>
<name>A0A6H0XRT8_9PEZI</name>
<evidence type="ECO:0000313" key="1">
    <source>
        <dbReference type="EMBL" id="QIW97370.1"/>
    </source>
</evidence>
<gene>
    <name evidence="1" type="ORF">AMS68_002888</name>
</gene>
<dbReference type="EMBL" id="CP051140">
    <property type="protein sequence ID" value="QIW97370.1"/>
    <property type="molecule type" value="Genomic_DNA"/>
</dbReference>
<keyword evidence="2" id="KW-1185">Reference proteome</keyword>
<organism evidence="1 2">
    <name type="scientific">Peltaster fructicola</name>
    <dbReference type="NCBI Taxonomy" id="286661"/>
    <lineage>
        <taxon>Eukaryota</taxon>
        <taxon>Fungi</taxon>
        <taxon>Dikarya</taxon>
        <taxon>Ascomycota</taxon>
        <taxon>Pezizomycotina</taxon>
        <taxon>Dothideomycetes</taxon>
        <taxon>Dothideomycetes incertae sedis</taxon>
        <taxon>Peltaster</taxon>
    </lineage>
</organism>
<protein>
    <submittedName>
        <fullName evidence="1">Uncharacterized protein</fullName>
    </submittedName>
</protein>
<accession>A0A6H0XRT8</accession>
<evidence type="ECO:0000313" key="2">
    <source>
        <dbReference type="Proteomes" id="UP000503462"/>
    </source>
</evidence>